<gene>
    <name evidence="8" type="ORF">C0187_02870</name>
</gene>
<dbReference type="Proteomes" id="UP000242881">
    <property type="component" value="Unassembled WGS sequence"/>
</dbReference>
<protein>
    <submittedName>
        <fullName evidence="8">Response regulator</fullName>
    </submittedName>
</protein>
<evidence type="ECO:0000256" key="1">
    <source>
        <dbReference type="ARBA" id="ARBA00022553"/>
    </source>
</evidence>
<evidence type="ECO:0000256" key="5">
    <source>
        <dbReference type="ARBA" id="ARBA00023163"/>
    </source>
</evidence>
<dbReference type="SUPFAM" id="SSF52172">
    <property type="entry name" value="CheY-like"/>
    <property type="match status" value="1"/>
</dbReference>
<feature type="modified residue" description="4-aspartylphosphate" evidence="6">
    <location>
        <position position="51"/>
    </location>
</feature>
<dbReference type="PANTHER" id="PTHR44591">
    <property type="entry name" value="STRESS RESPONSE REGULATOR PROTEIN 1"/>
    <property type="match status" value="1"/>
</dbReference>
<dbReference type="GO" id="GO:0000160">
    <property type="term" value="P:phosphorelay signal transduction system"/>
    <property type="evidence" value="ECO:0007669"/>
    <property type="project" value="UniProtKB-KW"/>
</dbReference>
<dbReference type="InterPro" id="IPR011006">
    <property type="entry name" value="CheY-like_superfamily"/>
</dbReference>
<dbReference type="FunFam" id="3.40.50.2300:FF:000001">
    <property type="entry name" value="DNA-binding response regulator PhoB"/>
    <property type="match status" value="1"/>
</dbReference>
<dbReference type="InterPro" id="IPR001789">
    <property type="entry name" value="Sig_transdc_resp-reg_receiver"/>
</dbReference>
<sequence>MKVLLADDELRLRKVVVLHLKKAGFDVIEANNGKQAIDLAKTYNPEIIVLDVMMPEVDGITACKELRKLPEFTKTPIIMLTAKATSDDIEVGKNAGANEYLTKPFSPKELIEKIQEQMRNG</sequence>
<keyword evidence="5" id="KW-0804">Transcription</keyword>
<dbReference type="AlphaFoldDB" id="A0A2J6WNI6"/>
<name>A0A2J6WNI6_9BACT</name>
<evidence type="ECO:0000256" key="6">
    <source>
        <dbReference type="PROSITE-ProRule" id="PRU00169"/>
    </source>
</evidence>
<dbReference type="SMART" id="SM00448">
    <property type="entry name" value="REC"/>
    <property type="match status" value="1"/>
</dbReference>
<evidence type="ECO:0000313" key="9">
    <source>
        <dbReference type="Proteomes" id="UP000242881"/>
    </source>
</evidence>
<dbReference type="EMBL" id="PNIN01000031">
    <property type="protein sequence ID" value="PMP71974.1"/>
    <property type="molecule type" value="Genomic_DNA"/>
</dbReference>
<evidence type="ECO:0000256" key="2">
    <source>
        <dbReference type="ARBA" id="ARBA00023012"/>
    </source>
</evidence>
<accession>A0A2J6WNI6</accession>
<organism evidence="8 9">
    <name type="scientific">Calditerrivibrio nitroreducens</name>
    <dbReference type="NCBI Taxonomy" id="477976"/>
    <lineage>
        <taxon>Bacteria</taxon>
        <taxon>Pseudomonadati</taxon>
        <taxon>Deferribacterota</taxon>
        <taxon>Deferribacteres</taxon>
        <taxon>Deferribacterales</taxon>
        <taxon>Calditerrivibrionaceae</taxon>
    </lineage>
</organism>
<dbReference type="Pfam" id="PF00072">
    <property type="entry name" value="Response_reg"/>
    <property type="match status" value="1"/>
</dbReference>
<keyword evidence="3" id="KW-0805">Transcription regulation</keyword>
<dbReference type="RefSeq" id="WP_424604933.1">
    <property type="nucleotide sequence ID" value="NZ_JBNAVA010000002.1"/>
</dbReference>
<feature type="domain" description="Response regulatory" evidence="7">
    <location>
        <begin position="2"/>
        <end position="118"/>
    </location>
</feature>
<evidence type="ECO:0000313" key="8">
    <source>
        <dbReference type="EMBL" id="PMP71974.1"/>
    </source>
</evidence>
<evidence type="ECO:0000259" key="7">
    <source>
        <dbReference type="PROSITE" id="PS50110"/>
    </source>
</evidence>
<comment type="caution">
    <text evidence="8">The sequence shown here is derived from an EMBL/GenBank/DDBJ whole genome shotgun (WGS) entry which is preliminary data.</text>
</comment>
<dbReference type="GO" id="GO:0003677">
    <property type="term" value="F:DNA binding"/>
    <property type="evidence" value="ECO:0007669"/>
    <property type="project" value="UniProtKB-KW"/>
</dbReference>
<reference evidence="8 9" key="1">
    <citation type="submission" date="2018-01" db="EMBL/GenBank/DDBJ databases">
        <title>Metagenomic assembled genomes from two thermal pools in the Uzon Caldera, Kamchatka, Russia.</title>
        <authorList>
            <person name="Wilkins L."/>
            <person name="Ettinger C."/>
        </authorList>
    </citation>
    <scope>NUCLEOTIDE SEQUENCE [LARGE SCALE GENOMIC DNA]</scope>
    <source>
        <strain evidence="8">ZAV-05</strain>
    </source>
</reference>
<evidence type="ECO:0000256" key="3">
    <source>
        <dbReference type="ARBA" id="ARBA00023015"/>
    </source>
</evidence>
<dbReference type="Gene3D" id="3.40.50.2300">
    <property type="match status" value="1"/>
</dbReference>
<dbReference type="InterPro" id="IPR050595">
    <property type="entry name" value="Bact_response_regulator"/>
</dbReference>
<dbReference type="PANTHER" id="PTHR44591:SF3">
    <property type="entry name" value="RESPONSE REGULATORY DOMAIN-CONTAINING PROTEIN"/>
    <property type="match status" value="1"/>
</dbReference>
<evidence type="ECO:0000256" key="4">
    <source>
        <dbReference type="ARBA" id="ARBA00023125"/>
    </source>
</evidence>
<dbReference type="PROSITE" id="PS50110">
    <property type="entry name" value="RESPONSE_REGULATORY"/>
    <property type="match status" value="1"/>
</dbReference>
<proteinExistence type="predicted"/>
<keyword evidence="1 6" id="KW-0597">Phosphoprotein</keyword>
<keyword evidence="2" id="KW-0902">Two-component regulatory system</keyword>
<keyword evidence="4" id="KW-0238">DNA-binding</keyword>